<evidence type="ECO:0000256" key="2">
    <source>
        <dbReference type="ARBA" id="ARBA00023163"/>
    </source>
</evidence>
<gene>
    <name evidence="4" type="ORF">GCM10023211_05630</name>
</gene>
<dbReference type="PROSITE" id="PS52050">
    <property type="entry name" value="WYL"/>
    <property type="match status" value="1"/>
</dbReference>
<dbReference type="EMBL" id="BAABHY010000001">
    <property type="protein sequence ID" value="GAA5106149.1"/>
    <property type="molecule type" value="Genomic_DNA"/>
</dbReference>
<comment type="caution">
    <text evidence="4">The sequence shown here is derived from an EMBL/GenBank/DDBJ whole genome shotgun (WGS) entry which is preliminary data.</text>
</comment>
<dbReference type="InterPro" id="IPR013196">
    <property type="entry name" value="HTH_11"/>
</dbReference>
<protein>
    <submittedName>
        <fullName evidence="4">YafY family protein</fullName>
    </submittedName>
</protein>
<proteinExistence type="predicted"/>
<evidence type="ECO:0000259" key="3">
    <source>
        <dbReference type="PROSITE" id="PS51000"/>
    </source>
</evidence>
<keyword evidence="2" id="KW-0804">Transcription</keyword>
<dbReference type="Pfam" id="PF13280">
    <property type="entry name" value="WYL"/>
    <property type="match status" value="1"/>
</dbReference>
<dbReference type="Pfam" id="PF08279">
    <property type="entry name" value="HTH_11"/>
    <property type="match status" value="1"/>
</dbReference>
<name>A0ABP9N0M4_9GAMM</name>
<dbReference type="InterPro" id="IPR001034">
    <property type="entry name" value="DeoR_HTH"/>
</dbReference>
<organism evidence="4 5">
    <name type="scientific">Orbus sasakiae</name>
    <dbReference type="NCBI Taxonomy" id="1078475"/>
    <lineage>
        <taxon>Bacteria</taxon>
        <taxon>Pseudomonadati</taxon>
        <taxon>Pseudomonadota</taxon>
        <taxon>Gammaproteobacteria</taxon>
        <taxon>Orbales</taxon>
        <taxon>Orbaceae</taxon>
        <taxon>Orbus</taxon>
    </lineage>
</organism>
<dbReference type="PROSITE" id="PS51000">
    <property type="entry name" value="HTH_DEOR_2"/>
    <property type="match status" value="1"/>
</dbReference>
<dbReference type="InterPro" id="IPR036388">
    <property type="entry name" value="WH-like_DNA-bd_sf"/>
</dbReference>
<dbReference type="InterPro" id="IPR036390">
    <property type="entry name" value="WH_DNA-bd_sf"/>
</dbReference>
<dbReference type="InterPro" id="IPR026881">
    <property type="entry name" value="WYL_dom"/>
</dbReference>
<evidence type="ECO:0000313" key="4">
    <source>
        <dbReference type="EMBL" id="GAA5106149.1"/>
    </source>
</evidence>
<evidence type="ECO:0000313" key="5">
    <source>
        <dbReference type="Proteomes" id="UP001500171"/>
    </source>
</evidence>
<keyword evidence="1" id="KW-0805">Transcription regulation</keyword>
<dbReference type="PANTHER" id="PTHR34580:SF3">
    <property type="entry name" value="PROTEIN PAFB"/>
    <property type="match status" value="1"/>
</dbReference>
<keyword evidence="5" id="KW-1185">Reference proteome</keyword>
<dbReference type="Proteomes" id="UP001500171">
    <property type="component" value="Unassembled WGS sequence"/>
</dbReference>
<feature type="domain" description="HTH deoR-type" evidence="3">
    <location>
        <begin position="3"/>
        <end position="58"/>
    </location>
</feature>
<evidence type="ECO:0000256" key="1">
    <source>
        <dbReference type="ARBA" id="ARBA00023015"/>
    </source>
</evidence>
<dbReference type="InterPro" id="IPR051534">
    <property type="entry name" value="CBASS_pafABC_assoc_protein"/>
</dbReference>
<reference evidence="5" key="1">
    <citation type="journal article" date="2019" name="Int. J. Syst. Evol. Microbiol.">
        <title>The Global Catalogue of Microorganisms (GCM) 10K type strain sequencing project: providing services to taxonomists for standard genome sequencing and annotation.</title>
        <authorList>
            <consortium name="The Broad Institute Genomics Platform"/>
            <consortium name="The Broad Institute Genome Sequencing Center for Infectious Disease"/>
            <person name="Wu L."/>
            <person name="Ma J."/>
        </authorList>
    </citation>
    <scope>NUCLEOTIDE SEQUENCE [LARGE SCALE GENOMIC DNA]</scope>
    <source>
        <strain evidence="5">JCM 18050</strain>
    </source>
</reference>
<sequence>MRRADRLFQIIQFLRTRRLTTAKWLAHTLEVSERTIYRDIQDLLCSGVPIDGEAGVGYILHRDYDLPPLMFDVGELTSLVIGAKMASSLGGKVKQNAEKALSKLGSALPKKQQHEIDSIKIYAPSFNSMRYGAMIDILNQAICQKRVVKIDYQKPQDIHPQSRDIYPLGIFFWNDKWTIVAWCLIRNDFRHFRLDRIYEYTLQDKSFTLNKEQTLDTFFALVMKGQA</sequence>
<dbReference type="SUPFAM" id="SSF46785">
    <property type="entry name" value="Winged helix' DNA-binding domain"/>
    <property type="match status" value="1"/>
</dbReference>
<dbReference type="RefSeq" id="WP_345488590.1">
    <property type="nucleotide sequence ID" value="NZ_BAABHY010000001.1"/>
</dbReference>
<dbReference type="PANTHER" id="PTHR34580">
    <property type="match status" value="1"/>
</dbReference>
<dbReference type="Gene3D" id="1.10.10.10">
    <property type="entry name" value="Winged helix-like DNA-binding domain superfamily/Winged helix DNA-binding domain"/>
    <property type="match status" value="1"/>
</dbReference>
<accession>A0ABP9N0M4</accession>